<organism evidence="2 3">
    <name type="scientific">Thermocoleostomius sinensis A174</name>
    <dbReference type="NCBI Taxonomy" id="2016057"/>
    <lineage>
        <taxon>Bacteria</taxon>
        <taxon>Bacillati</taxon>
        <taxon>Cyanobacteriota</taxon>
        <taxon>Cyanophyceae</taxon>
        <taxon>Oculatellales</taxon>
        <taxon>Oculatellaceae</taxon>
        <taxon>Thermocoleostomius</taxon>
    </lineage>
</organism>
<dbReference type="RefSeq" id="WP_268610359.1">
    <property type="nucleotide sequence ID" value="NZ_CP113797.1"/>
</dbReference>
<dbReference type="Gene3D" id="2.40.160.180">
    <property type="entry name" value="Carbohydrate-selective porin OprB"/>
    <property type="match status" value="1"/>
</dbReference>
<sequence>MTSPVYRSCFIPFPSTFLSFLASVSATSLGSWLLLGSAAYGYSQTTIIEDSQAAIDLADTQLDQDSSQINSLTVSLPFAGAADLLHFADAELERGTDLEQEPVQIGSSIAVLSPVNDSLVSSVVIDEFDSTTSDSNVVDLILQQNQDLVEVYDTAIMKEWEILSKELSQEVSQNLSSSSQDPFIEIVDTKEIDSSSSVLLESYRWESIEANEDENRAVNNEETDNFDSTYSSQLFPQFVSRSTPNLITQSESQSQTSAQASDLGEPIVTAQGVYLLQGAESSARARLSASYALTPNVLFGATLDFTTGDALTNSSGDGVDLNELFVTVSPPTVPSLRLTLGMIDLTSYFDRNSFAKDAATHFFNPVFQTNPALAAAGIGSRPGVLVNWDVTDHLSMRGAAFSSDRDLDEFAFDGAAAEVALRLGNLIVRGTYATGRDAGQDSGFNEIFQFQREGDEFGLQPNDREVAYGINAEYFIPAINLGLFARYGWYENQTLDRGGNTYSVGLNALDLFFADDRLGLGYGRALSNDSLRRDRDDEIPDVWELFYDVRLTRNFRVGASLQAREAFSETVAGLRIRADFNLSDLWR</sequence>
<evidence type="ECO:0000256" key="1">
    <source>
        <dbReference type="ARBA" id="ARBA00008769"/>
    </source>
</evidence>
<dbReference type="SUPFAM" id="SSF56935">
    <property type="entry name" value="Porins"/>
    <property type="match status" value="1"/>
</dbReference>
<gene>
    <name evidence="2" type="ORF">OXH18_00230</name>
</gene>
<dbReference type="Proteomes" id="UP001163152">
    <property type="component" value="Chromosome"/>
</dbReference>
<dbReference type="KEGG" id="tsin:OXH18_00230"/>
<comment type="similarity">
    <text evidence="1">Belongs to the OprB family.</text>
</comment>
<reference evidence="2" key="1">
    <citation type="submission" date="2022-12" db="EMBL/GenBank/DDBJ databases">
        <title>Polyphasic identification of a Novel Hot-Spring Cyanobacterium Ocullathermofonsia sinensis gen nov. sp. nov. and Genomic Insights on its Adaptations to the Thermal Habitat.</title>
        <authorList>
            <person name="Daroch M."/>
            <person name="Tang J."/>
            <person name="Jiang Y."/>
        </authorList>
    </citation>
    <scope>NUCLEOTIDE SEQUENCE</scope>
    <source>
        <strain evidence="2">PKUAC-SCTA174</strain>
    </source>
</reference>
<keyword evidence="3" id="KW-1185">Reference proteome</keyword>
<name>A0A9E9C7K4_9CYAN</name>
<dbReference type="AlphaFoldDB" id="A0A9E9C7K4"/>
<evidence type="ECO:0000313" key="3">
    <source>
        <dbReference type="Proteomes" id="UP001163152"/>
    </source>
</evidence>
<dbReference type="EMBL" id="CP113797">
    <property type="protein sequence ID" value="WAL60454.1"/>
    <property type="molecule type" value="Genomic_DNA"/>
</dbReference>
<evidence type="ECO:0000313" key="2">
    <source>
        <dbReference type="EMBL" id="WAL60454.1"/>
    </source>
</evidence>
<protein>
    <recommendedName>
        <fullName evidence="4">Carbohydrate porin</fullName>
    </recommendedName>
</protein>
<evidence type="ECO:0008006" key="4">
    <source>
        <dbReference type="Google" id="ProtNLM"/>
    </source>
</evidence>
<dbReference type="InterPro" id="IPR038673">
    <property type="entry name" value="OprB_sf"/>
</dbReference>
<accession>A0A9E9C7K4</accession>
<proteinExistence type="inferred from homology"/>